<gene>
    <name evidence="2" type="ORF">R3P38DRAFT_2811673</name>
</gene>
<comment type="caution">
    <text evidence="2">The sequence shown here is derived from an EMBL/GenBank/DDBJ whole genome shotgun (WGS) entry which is preliminary data.</text>
</comment>
<feature type="region of interest" description="Disordered" evidence="1">
    <location>
        <begin position="85"/>
        <end position="111"/>
    </location>
</feature>
<dbReference type="Proteomes" id="UP001362999">
    <property type="component" value="Unassembled WGS sequence"/>
</dbReference>
<feature type="region of interest" description="Disordered" evidence="1">
    <location>
        <begin position="221"/>
        <end position="248"/>
    </location>
</feature>
<keyword evidence="3" id="KW-1185">Reference proteome</keyword>
<sequence length="248" mass="27322">MEGGMQLDDEASALPHLVTTSSTQLRTPINAIYCKTTEFHLNLQRSPNLSSARSSASSIVETCFSSKTAASDGAQTEPALITLGRRASRWKESSSQSQQFRNESEGHHGNDLLRRVDGRLHGATQGEGIQTGSNRRRLEYWGEQEGQGPLTRRKTRRTPSRKRIGAHTLKDEEVPPTLGYLVGAWGSKSCDESKAASEVVEEESVATSQRGTVGIVLRHARRRSWRRSRAPQTSQKIRASSRGMVPSP</sequence>
<protein>
    <submittedName>
        <fullName evidence="2">Uncharacterized protein</fullName>
    </submittedName>
</protein>
<feature type="region of interest" description="Disordered" evidence="1">
    <location>
        <begin position="123"/>
        <end position="161"/>
    </location>
</feature>
<feature type="compositionally biased region" description="Basic residues" evidence="1">
    <location>
        <begin position="151"/>
        <end position="161"/>
    </location>
</feature>
<name>A0AAV9Z8P3_9AGAR</name>
<evidence type="ECO:0000313" key="2">
    <source>
        <dbReference type="EMBL" id="KAK6974654.1"/>
    </source>
</evidence>
<evidence type="ECO:0000313" key="3">
    <source>
        <dbReference type="Proteomes" id="UP001362999"/>
    </source>
</evidence>
<dbReference type="AlphaFoldDB" id="A0AAV9Z8P3"/>
<accession>A0AAV9Z8P3</accession>
<evidence type="ECO:0000256" key="1">
    <source>
        <dbReference type="SAM" id="MobiDB-lite"/>
    </source>
</evidence>
<proteinExistence type="predicted"/>
<reference evidence="2 3" key="1">
    <citation type="journal article" date="2024" name="J Genomics">
        <title>Draft genome sequencing and assembly of Favolaschia claudopus CIRM-BRFM 2984 isolated from oak limbs.</title>
        <authorList>
            <person name="Navarro D."/>
            <person name="Drula E."/>
            <person name="Chaduli D."/>
            <person name="Cazenave R."/>
            <person name="Ahrendt S."/>
            <person name="Wang J."/>
            <person name="Lipzen A."/>
            <person name="Daum C."/>
            <person name="Barry K."/>
            <person name="Grigoriev I.V."/>
            <person name="Favel A."/>
            <person name="Rosso M.N."/>
            <person name="Martin F."/>
        </authorList>
    </citation>
    <scope>NUCLEOTIDE SEQUENCE [LARGE SCALE GENOMIC DNA]</scope>
    <source>
        <strain evidence="2 3">CIRM-BRFM 2984</strain>
    </source>
</reference>
<organism evidence="2 3">
    <name type="scientific">Favolaschia claudopus</name>
    <dbReference type="NCBI Taxonomy" id="2862362"/>
    <lineage>
        <taxon>Eukaryota</taxon>
        <taxon>Fungi</taxon>
        <taxon>Dikarya</taxon>
        <taxon>Basidiomycota</taxon>
        <taxon>Agaricomycotina</taxon>
        <taxon>Agaricomycetes</taxon>
        <taxon>Agaricomycetidae</taxon>
        <taxon>Agaricales</taxon>
        <taxon>Marasmiineae</taxon>
        <taxon>Mycenaceae</taxon>
        <taxon>Favolaschia</taxon>
    </lineage>
</organism>
<dbReference type="EMBL" id="JAWWNJ010000181">
    <property type="protein sequence ID" value="KAK6974654.1"/>
    <property type="molecule type" value="Genomic_DNA"/>
</dbReference>
<feature type="compositionally biased region" description="Basic and acidic residues" evidence="1">
    <location>
        <begin position="102"/>
        <end position="111"/>
    </location>
</feature>